<evidence type="ECO:0000313" key="7">
    <source>
        <dbReference type="Proteomes" id="UP000281691"/>
    </source>
</evidence>
<keyword evidence="2 3" id="KW-0802">TPR repeat</keyword>
<dbReference type="InterPro" id="IPR019734">
    <property type="entry name" value="TPR_rpt"/>
</dbReference>
<dbReference type="PANTHER" id="PTHR47870:SF2">
    <property type="entry name" value="FORMATE-DEPENDENT NITRITE REDUCTASE COMPLEX SUBUNIT NRFF"/>
    <property type="match status" value="1"/>
</dbReference>
<dbReference type="OrthoDB" id="9776053at2"/>
<reference evidence="6 7" key="1">
    <citation type="submission" date="2018-11" db="EMBL/GenBank/DDBJ databases">
        <title>Genomic Encyclopedia of Type Strains, Phase IV (KMG-IV): sequencing the most valuable type-strain genomes for metagenomic binning, comparative biology and taxonomic classification.</title>
        <authorList>
            <person name="Goeker M."/>
        </authorList>
    </citation>
    <scope>NUCLEOTIDE SEQUENCE [LARGE SCALE GENOMIC DNA]</scope>
    <source>
        <strain evidence="6 7">DSM 27238</strain>
    </source>
</reference>
<dbReference type="GO" id="GO:0005886">
    <property type="term" value="C:plasma membrane"/>
    <property type="evidence" value="ECO:0007669"/>
    <property type="project" value="TreeGrafter"/>
</dbReference>
<dbReference type="InterPro" id="IPR011990">
    <property type="entry name" value="TPR-like_helical_dom_sf"/>
</dbReference>
<organism evidence="6 7">
    <name type="scientific">Vespertiliibacter pulmonis</name>
    <dbReference type="NCBI Taxonomy" id="1443036"/>
    <lineage>
        <taxon>Bacteria</taxon>
        <taxon>Pseudomonadati</taxon>
        <taxon>Pseudomonadota</taxon>
        <taxon>Gammaproteobacteria</taxon>
        <taxon>Pasteurellales</taxon>
        <taxon>Pasteurellaceae</taxon>
        <taxon>Vespertiliibacter</taxon>
    </lineage>
</organism>
<dbReference type="AlphaFoldDB" id="A0A3N4VUF2"/>
<evidence type="ECO:0000256" key="1">
    <source>
        <dbReference type="ARBA" id="ARBA00022737"/>
    </source>
</evidence>
<dbReference type="InterPro" id="IPR056413">
    <property type="entry name" value="TPR_CcmH_CycH"/>
</dbReference>
<dbReference type="RefSeq" id="WP_124211807.1">
    <property type="nucleotide sequence ID" value="NZ_CP016615.1"/>
</dbReference>
<protein>
    <submittedName>
        <fullName evidence="6">Formate-dependent nitrite reductase complex subunit NrfG</fullName>
    </submittedName>
</protein>
<feature type="repeat" description="TPR" evidence="3">
    <location>
        <begin position="127"/>
        <end position="160"/>
    </location>
</feature>
<comment type="caution">
    <text evidence="6">The sequence shown here is derived from an EMBL/GenBank/DDBJ whole genome shotgun (WGS) entry which is preliminary data.</text>
</comment>
<name>A0A3N4VUF2_9PAST</name>
<dbReference type="Proteomes" id="UP000281691">
    <property type="component" value="Unassembled WGS sequence"/>
</dbReference>
<keyword evidence="7" id="KW-1185">Reference proteome</keyword>
<dbReference type="Pfam" id="PF23914">
    <property type="entry name" value="TPR_CcmH_CycH"/>
    <property type="match status" value="1"/>
</dbReference>
<feature type="domain" description="Cytochrome c-type biogenesis protein H TPR" evidence="5">
    <location>
        <begin position="91"/>
        <end position="226"/>
    </location>
</feature>
<proteinExistence type="predicted"/>
<sequence>MMKRDVLNSTYYQQAVRLAEKFAPQERSEFLRETAERQAFEQAQLVQHHLRNTKLKRPLVFASLSMLVVLAGATIFYAQTGRYAEVQQGEQALHTFLAKKSEEDNSQRNDHYIVNLQNQLRKNANNGDVWFELGQAYSLNNDFESAMVCFNNAINVLGRKPAIIGAMATAEYYRNKQILSAQAKKWVDEALKGDPQESSSLLLLASEAFLHNEFEQAIFYWENVLNSDNRSIDRREIIQSIQMAQQMLYGQQLQRKMQK</sequence>
<dbReference type="SMART" id="SM00028">
    <property type="entry name" value="TPR"/>
    <property type="match status" value="2"/>
</dbReference>
<dbReference type="PROSITE" id="PS50005">
    <property type="entry name" value="TPR"/>
    <property type="match status" value="1"/>
</dbReference>
<evidence type="ECO:0000256" key="2">
    <source>
        <dbReference type="ARBA" id="ARBA00022803"/>
    </source>
</evidence>
<accession>A0A3N4VUF2</accession>
<evidence type="ECO:0000256" key="4">
    <source>
        <dbReference type="SAM" id="Phobius"/>
    </source>
</evidence>
<keyword evidence="1" id="KW-0677">Repeat</keyword>
<dbReference type="Gene3D" id="1.25.40.10">
    <property type="entry name" value="Tetratricopeptide repeat domain"/>
    <property type="match status" value="1"/>
</dbReference>
<keyword evidence="4" id="KW-1133">Transmembrane helix</keyword>
<dbReference type="PANTHER" id="PTHR47870">
    <property type="entry name" value="CYTOCHROME C-TYPE BIOGENESIS PROTEIN CCMH"/>
    <property type="match status" value="1"/>
</dbReference>
<dbReference type="EMBL" id="RKQP01000008">
    <property type="protein sequence ID" value="RPE80737.1"/>
    <property type="molecule type" value="Genomic_DNA"/>
</dbReference>
<evidence type="ECO:0000259" key="5">
    <source>
        <dbReference type="Pfam" id="PF23914"/>
    </source>
</evidence>
<gene>
    <name evidence="6" type="ORF">EDC46_1696</name>
</gene>
<feature type="transmembrane region" description="Helical" evidence="4">
    <location>
        <begin position="59"/>
        <end position="78"/>
    </location>
</feature>
<dbReference type="SUPFAM" id="SSF48452">
    <property type="entry name" value="TPR-like"/>
    <property type="match status" value="1"/>
</dbReference>
<keyword evidence="4" id="KW-0812">Transmembrane</keyword>
<evidence type="ECO:0000313" key="6">
    <source>
        <dbReference type="EMBL" id="RPE80737.1"/>
    </source>
</evidence>
<keyword evidence="4" id="KW-0472">Membrane</keyword>
<dbReference type="InterPro" id="IPR051263">
    <property type="entry name" value="C-type_cytochrome_biogenesis"/>
</dbReference>
<evidence type="ECO:0000256" key="3">
    <source>
        <dbReference type="PROSITE-ProRule" id="PRU00339"/>
    </source>
</evidence>